<keyword evidence="7" id="KW-0456">Lyase</keyword>
<name>A0A7W6AQB9_9HYPH</name>
<evidence type="ECO:0000313" key="10">
    <source>
        <dbReference type="Proteomes" id="UP000517759"/>
    </source>
</evidence>
<dbReference type="Pfam" id="PF02586">
    <property type="entry name" value="SRAP"/>
    <property type="match status" value="1"/>
</dbReference>
<dbReference type="PANTHER" id="PTHR13604">
    <property type="entry name" value="DC12-RELATED"/>
    <property type="match status" value="1"/>
</dbReference>
<evidence type="ECO:0000256" key="8">
    <source>
        <dbReference type="RuleBase" id="RU364100"/>
    </source>
</evidence>
<keyword evidence="5" id="KW-0190">Covalent protein-DNA linkage</keyword>
<evidence type="ECO:0000256" key="2">
    <source>
        <dbReference type="ARBA" id="ARBA00022670"/>
    </source>
</evidence>
<dbReference type="GO" id="GO:0008233">
    <property type="term" value="F:peptidase activity"/>
    <property type="evidence" value="ECO:0007669"/>
    <property type="project" value="UniProtKB-KW"/>
</dbReference>
<dbReference type="InterPro" id="IPR036590">
    <property type="entry name" value="SRAP-like"/>
</dbReference>
<proteinExistence type="inferred from homology"/>
<organism evidence="9 10">
    <name type="scientific">Methylobacterium brachythecii</name>
    <dbReference type="NCBI Taxonomy" id="1176177"/>
    <lineage>
        <taxon>Bacteria</taxon>
        <taxon>Pseudomonadati</taxon>
        <taxon>Pseudomonadota</taxon>
        <taxon>Alphaproteobacteria</taxon>
        <taxon>Hyphomicrobiales</taxon>
        <taxon>Methylobacteriaceae</taxon>
        <taxon>Methylobacterium</taxon>
    </lineage>
</organism>
<dbReference type="GO" id="GO:0003697">
    <property type="term" value="F:single-stranded DNA binding"/>
    <property type="evidence" value="ECO:0007669"/>
    <property type="project" value="InterPro"/>
</dbReference>
<dbReference type="EMBL" id="JACIDN010000008">
    <property type="protein sequence ID" value="MBB3904756.1"/>
    <property type="molecule type" value="Genomic_DNA"/>
</dbReference>
<evidence type="ECO:0000256" key="1">
    <source>
        <dbReference type="ARBA" id="ARBA00008136"/>
    </source>
</evidence>
<dbReference type="Gene3D" id="3.90.1680.10">
    <property type="entry name" value="SOS response associated peptidase-like"/>
    <property type="match status" value="1"/>
</dbReference>
<evidence type="ECO:0000256" key="4">
    <source>
        <dbReference type="ARBA" id="ARBA00022801"/>
    </source>
</evidence>
<gene>
    <name evidence="9" type="ORF">GGR33_004279</name>
</gene>
<reference evidence="9 10" key="1">
    <citation type="submission" date="2020-08" db="EMBL/GenBank/DDBJ databases">
        <title>Genomic Encyclopedia of Type Strains, Phase IV (KMG-IV): sequencing the most valuable type-strain genomes for metagenomic binning, comparative biology and taxonomic classification.</title>
        <authorList>
            <person name="Goeker M."/>
        </authorList>
    </citation>
    <scope>NUCLEOTIDE SEQUENCE [LARGE SCALE GENOMIC DNA]</scope>
    <source>
        <strain evidence="9 10">DSM 24105</strain>
    </source>
</reference>
<comment type="similarity">
    <text evidence="1 8">Belongs to the SOS response-associated peptidase family.</text>
</comment>
<dbReference type="GO" id="GO:0006508">
    <property type="term" value="P:proteolysis"/>
    <property type="evidence" value="ECO:0007669"/>
    <property type="project" value="UniProtKB-KW"/>
</dbReference>
<evidence type="ECO:0000256" key="6">
    <source>
        <dbReference type="ARBA" id="ARBA00023125"/>
    </source>
</evidence>
<accession>A0A7W6AQB9</accession>
<evidence type="ECO:0000313" key="9">
    <source>
        <dbReference type="EMBL" id="MBB3904756.1"/>
    </source>
</evidence>
<dbReference type="Proteomes" id="UP000517759">
    <property type="component" value="Unassembled WGS sequence"/>
</dbReference>
<evidence type="ECO:0000256" key="3">
    <source>
        <dbReference type="ARBA" id="ARBA00022763"/>
    </source>
</evidence>
<dbReference type="GO" id="GO:0016829">
    <property type="term" value="F:lyase activity"/>
    <property type="evidence" value="ECO:0007669"/>
    <property type="project" value="UniProtKB-KW"/>
</dbReference>
<dbReference type="InterPro" id="IPR003738">
    <property type="entry name" value="SRAP"/>
</dbReference>
<keyword evidence="4 8" id="KW-0378">Hydrolase</keyword>
<evidence type="ECO:0000256" key="5">
    <source>
        <dbReference type="ARBA" id="ARBA00023124"/>
    </source>
</evidence>
<dbReference type="AlphaFoldDB" id="A0A7W6AQB9"/>
<comment type="caution">
    <text evidence="9">The sequence shown here is derived from an EMBL/GenBank/DDBJ whole genome shotgun (WGS) entry which is preliminary data.</text>
</comment>
<keyword evidence="2 8" id="KW-0645">Protease</keyword>
<dbReference type="SUPFAM" id="SSF143081">
    <property type="entry name" value="BB1717-like"/>
    <property type="match status" value="1"/>
</dbReference>
<keyword evidence="6" id="KW-0238">DNA-binding</keyword>
<evidence type="ECO:0000256" key="7">
    <source>
        <dbReference type="ARBA" id="ARBA00023239"/>
    </source>
</evidence>
<sequence>MVFDPDRRQTTGMCGRFTQYPTWAEVHEAMSIIGPRRNLRARYNIAPTTMVEAVRQGEEGRTIAPMRWGLVPIWWKKPLKEVPATFNARAETVAEKPMFRDAFKKRRCIIPASGFYEWTGEKKDRQPHLFTAADDAPVLALAGLWDRWTDPDGEELLSCTMIVTEPSDWMEPYHDRMPVILDGKQIDAWLDGSAGTEILQPAKESALKEVPVSKRVNKVGNDDDPRLIEKDAA</sequence>
<dbReference type="EC" id="3.4.-.-" evidence="8"/>
<dbReference type="GO" id="GO:0106300">
    <property type="term" value="P:protein-DNA covalent cross-linking repair"/>
    <property type="evidence" value="ECO:0007669"/>
    <property type="project" value="InterPro"/>
</dbReference>
<dbReference type="PANTHER" id="PTHR13604:SF0">
    <property type="entry name" value="ABASIC SITE PROCESSING PROTEIN HMCES"/>
    <property type="match status" value="1"/>
</dbReference>
<keyword evidence="3" id="KW-0227">DNA damage</keyword>
<protein>
    <recommendedName>
        <fullName evidence="8">Abasic site processing protein</fullName>
        <ecNumber evidence="8">3.4.-.-</ecNumber>
    </recommendedName>
</protein>
<dbReference type="RefSeq" id="WP_246413335.1">
    <property type="nucleotide sequence ID" value="NZ_BSPG01000024.1"/>
</dbReference>